<feature type="compositionally biased region" description="Polar residues" evidence="1">
    <location>
        <begin position="1066"/>
        <end position="1079"/>
    </location>
</feature>
<feature type="compositionally biased region" description="Polar residues" evidence="1">
    <location>
        <begin position="454"/>
        <end position="465"/>
    </location>
</feature>
<feature type="region of interest" description="Disordered" evidence="1">
    <location>
        <begin position="231"/>
        <end position="266"/>
    </location>
</feature>
<feature type="region of interest" description="Disordered" evidence="1">
    <location>
        <begin position="182"/>
        <end position="219"/>
    </location>
</feature>
<dbReference type="Proteomes" id="UP000813385">
    <property type="component" value="Unassembled WGS sequence"/>
</dbReference>
<feature type="region of interest" description="Disordered" evidence="1">
    <location>
        <begin position="1023"/>
        <end position="1093"/>
    </location>
</feature>
<dbReference type="EMBL" id="JAGPXD010000003">
    <property type="protein sequence ID" value="KAH7361754.1"/>
    <property type="molecule type" value="Genomic_DNA"/>
</dbReference>
<feature type="region of interest" description="Disordered" evidence="1">
    <location>
        <begin position="724"/>
        <end position="813"/>
    </location>
</feature>
<comment type="caution">
    <text evidence="2">The sequence shown here is derived from an EMBL/GenBank/DDBJ whole genome shotgun (WGS) entry which is preliminary data.</text>
</comment>
<feature type="region of interest" description="Disordered" evidence="1">
    <location>
        <begin position="1106"/>
        <end position="1191"/>
    </location>
</feature>
<name>A0A8K0X321_9PEZI</name>
<feature type="region of interest" description="Disordered" evidence="1">
    <location>
        <begin position="56"/>
        <end position="103"/>
    </location>
</feature>
<feature type="compositionally biased region" description="Polar residues" evidence="1">
    <location>
        <begin position="510"/>
        <end position="522"/>
    </location>
</feature>
<feature type="compositionally biased region" description="Polar residues" evidence="1">
    <location>
        <begin position="582"/>
        <end position="614"/>
    </location>
</feature>
<gene>
    <name evidence="2" type="ORF">B0T11DRAFT_317634</name>
</gene>
<reference evidence="2" key="1">
    <citation type="journal article" date="2021" name="Nat. Commun.">
        <title>Genetic determinants of endophytism in the Arabidopsis root mycobiome.</title>
        <authorList>
            <person name="Mesny F."/>
            <person name="Miyauchi S."/>
            <person name="Thiergart T."/>
            <person name="Pickel B."/>
            <person name="Atanasova L."/>
            <person name="Karlsson M."/>
            <person name="Huettel B."/>
            <person name="Barry K.W."/>
            <person name="Haridas S."/>
            <person name="Chen C."/>
            <person name="Bauer D."/>
            <person name="Andreopoulos W."/>
            <person name="Pangilinan J."/>
            <person name="LaButti K."/>
            <person name="Riley R."/>
            <person name="Lipzen A."/>
            <person name="Clum A."/>
            <person name="Drula E."/>
            <person name="Henrissat B."/>
            <person name="Kohler A."/>
            <person name="Grigoriev I.V."/>
            <person name="Martin F.M."/>
            <person name="Hacquard S."/>
        </authorList>
    </citation>
    <scope>NUCLEOTIDE SEQUENCE</scope>
    <source>
        <strain evidence="2">MPI-CAGE-AT-0016</strain>
    </source>
</reference>
<feature type="compositionally biased region" description="Basic and acidic residues" evidence="1">
    <location>
        <begin position="738"/>
        <end position="749"/>
    </location>
</feature>
<protein>
    <submittedName>
        <fullName evidence="2">Uncharacterized protein</fullName>
    </submittedName>
</protein>
<evidence type="ECO:0000313" key="3">
    <source>
        <dbReference type="Proteomes" id="UP000813385"/>
    </source>
</evidence>
<feature type="region of interest" description="Disordered" evidence="1">
    <location>
        <begin position="350"/>
        <end position="370"/>
    </location>
</feature>
<sequence>MITDFEVVQDVLRVWKLEGCGEGLHSQRSAFMEMAVTRRLPLSTLAIRCSASFFDNPALTSQPPSPPKGASPFKMDHGDREAAQSAEENKPFKQPCWNKPFRLPPEDQTTLLVGFPGREISGARTNPGAWISDCSTPDPIPYPDNASTVDFFEHPVGTLAGLSRARLAELGLIQPEELINSDTYYEFDTEPEEEESDMSSESAKRASSRSASASVSSSGTDVLHKVKSWARFRSSSKPTGSPFNQENRQTPSPQIPDLPERPSTSFRLRSVRSISALRAKQTIPRHWTIRSDGTKGVDKTRISRPLDCTSSLSVTRPAWGSFSSSNSASRSSASSPDQNKLFDVLEDEAYTHTPPRSPLPGPLLDNSDEPTTFRLAAPRLSPMEYARHYLISKSIAEREGRECEVERPEYRSFYTPNHERFFIIPKIPSSVPRHFKPLRAPHIIGGTDLGAYEDQQQGPRDSSGQFADEYSHDRDSYPSSELSGVEMVLAGNSSQQSPLEAPSREEPSLPQATVSQETISSQDMEKNQDDVPDDASIRSGDSNITSFHRGEPVRLSGSQRDATPRSSANMPSPNEVLAIHQVSPTQEPTQQDYFTLSSSPVTSTANEQEANPSNDQMALVHSTRNSDHRPGTSIPDTTRIPKIWRAAADWGPPPTPPPNRPLPPLPTVRRHSPLRMSIILPRLHEPEHMTTFAPRTNLISTCDGTENSIHDLAIAATTAALEGNGRDTGARASIASDSSEKQPSEKDTSFPEATGLASSSSCSPEKEVSTRQAPARQMQITDFFQPKKAKSVEESEEASTTAAEAESEVCPPSASPLRIIRELHSQIDAFDETASFSSDKSPYKVPQDQDGGASDQPGDIENLASAEDSFNAADTTATAPKPLRTVRSQGNPLNAFASTAQPRQEVRPATPPKAFDAKAKLQPGVPVKFDFSMTAETRPPRNMEEAKAIANSSKMAPPIMLPPRQRPKPLNDENDVFSQDFATAAPVKRDAAPAMAPPPVGERANLSATFQLLRSVKSFSTWRKGDMSPDSLKRAVSTIRERSPLRKKRGREEYGDRRMSDDSIRPSESMSVCGNNQGQAAADAAVPTRNPIWPVSDDEALRLRLQETTYGKVQQEKGKGTNTQQRADDATMPQDVGIKDKSIRKKSSRAVLAAQRAGPGSRDSGSQGSRGSSEQLEVPKQRVRASQRPGLMDWETFIKEEPAEAAAPVEETGHKTKRFFTSMFKKSKKGE</sequence>
<organism evidence="2 3">
    <name type="scientific">Plectosphaerella cucumerina</name>
    <dbReference type="NCBI Taxonomy" id="40658"/>
    <lineage>
        <taxon>Eukaryota</taxon>
        <taxon>Fungi</taxon>
        <taxon>Dikarya</taxon>
        <taxon>Ascomycota</taxon>
        <taxon>Pezizomycotina</taxon>
        <taxon>Sordariomycetes</taxon>
        <taxon>Hypocreomycetidae</taxon>
        <taxon>Glomerellales</taxon>
        <taxon>Plectosphaerellaceae</taxon>
        <taxon>Plectosphaerella</taxon>
    </lineage>
</organism>
<evidence type="ECO:0000256" key="1">
    <source>
        <dbReference type="SAM" id="MobiDB-lite"/>
    </source>
</evidence>
<feature type="compositionally biased region" description="Polar residues" evidence="1">
    <location>
        <begin position="556"/>
        <end position="572"/>
    </location>
</feature>
<feature type="region of interest" description="Disordered" evidence="1">
    <location>
        <begin position="449"/>
        <end position="480"/>
    </location>
</feature>
<feature type="compositionally biased region" description="Basic and acidic residues" evidence="1">
    <location>
        <begin position="74"/>
        <end position="91"/>
    </location>
</feature>
<dbReference type="AlphaFoldDB" id="A0A8K0X321"/>
<evidence type="ECO:0000313" key="2">
    <source>
        <dbReference type="EMBL" id="KAH7361754.1"/>
    </source>
</evidence>
<feature type="compositionally biased region" description="Basic and acidic residues" evidence="1">
    <location>
        <begin position="1023"/>
        <end position="1065"/>
    </location>
</feature>
<feature type="region of interest" description="Disordered" evidence="1">
    <location>
        <begin position="950"/>
        <end position="974"/>
    </location>
</feature>
<keyword evidence="3" id="KW-1185">Reference proteome</keyword>
<feature type="compositionally biased region" description="Low complexity" evidence="1">
    <location>
        <begin position="1158"/>
        <end position="1173"/>
    </location>
</feature>
<proteinExistence type="predicted"/>
<feature type="compositionally biased region" description="Polar residues" evidence="1">
    <location>
        <begin position="233"/>
        <end position="252"/>
    </location>
</feature>
<feature type="compositionally biased region" description="Acidic residues" evidence="1">
    <location>
        <begin position="185"/>
        <end position="198"/>
    </location>
</feature>
<feature type="region of interest" description="Disordered" evidence="1">
    <location>
        <begin position="492"/>
        <end position="614"/>
    </location>
</feature>
<feature type="region of interest" description="Disordered" evidence="1">
    <location>
        <begin position="832"/>
        <end position="888"/>
    </location>
</feature>
<accession>A0A8K0X321</accession>
<dbReference type="OrthoDB" id="4851868at2759"/>
<feature type="compositionally biased region" description="Low complexity" evidence="1">
    <location>
        <begin position="208"/>
        <end position="218"/>
    </location>
</feature>